<evidence type="ECO:0000313" key="5">
    <source>
        <dbReference type="EMBL" id="KJY81872.1"/>
    </source>
</evidence>
<evidence type="ECO:0000313" key="6">
    <source>
        <dbReference type="Proteomes" id="UP000033673"/>
    </source>
</evidence>
<dbReference type="Proteomes" id="UP000033673">
    <property type="component" value="Unassembled WGS sequence"/>
</dbReference>
<evidence type="ECO:0000256" key="1">
    <source>
        <dbReference type="ARBA" id="ARBA00007118"/>
    </source>
</evidence>
<dbReference type="CDD" id="cd02149">
    <property type="entry name" value="NfsB-like"/>
    <property type="match status" value="1"/>
</dbReference>
<accession>A0A0F4NFH9</accession>
<feature type="domain" description="Nitroreductase" evidence="4">
    <location>
        <begin position="11"/>
        <end position="194"/>
    </location>
</feature>
<dbReference type="OrthoDB" id="9809288at2"/>
<keyword evidence="3" id="KW-0560">Oxidoreductase</keyword>
<dbReference type="InterPro" id="IPR033878">
    <property type="entry name" value="NfsB-like"/>
</dbReference>
<dbReference type="InterPro" id="IPR000415">
    <property type="entry name" value="Nitroreductase-like"/>
</dbReference>
<dbReference type="Gene3D" id="3.40.109.10">
    <property type="entry name" value="NADH Oxidase"/>
    <property type="match status" value="1"/>
</dbReference>
<dbReference type="PANTHER" id="PTHR43673">
    <property type="entry name" value="NAD(P)H NITROREDUCTASE YDGI-RELATED"/>
    <property type="match status" value="1"/>
</dbReference>
<name>A0A0F4NFH9_9VIBR</name>
<protein>
    <submittedName>
        <fullName evidence="5">Flavin reductase</fullName>
    </submittedName>
</protein>
<dbReference type="InterPro" id="IPR029479">
    <property type="entry name" value="Nitroreductase"/>
</dbReference>
<dbReference type="Pfam" id="PF00881">
    <property type="entry name" value="Nitroreductase"/>
    <property type="match status" value="1"/>
</dbReference>
<evidence type="ECO:0000256" key="2">
    <source>
        <dbReference type="ARBA" id="ARBA00022857"/>
    </source>
</evidence>
<dbReference type="STRING" id="579748.TW81_16100"/>
<dbReference type="RefSeq" id="WP_045956755.1">
    <property type="nucleotide sequence ID" value="NZ_JXXV01000028.1"/>
</dbReference>
<proteinExistence type="inferred from homology"/>
<evidence type="ECO:0000259" key="4">
    <source>
        <dbReference type="Pfam" id="PF00881"/>
    </source>
</evidence>
<dbReference type="PATRIC" id="fig|579748.3.peg.3326"/>
<comment type="caution">
    <text evidence="5">The sequence shown here is derived from an EMBL/GenBank/DDBJ whole genome shotgun (WGS) entry which is preliminary data.</text>
</comment>
<comment type="similarity">
    <text evidence="1">Belongs to the nitroreductase family.</text>
</comment>
<dbReference type="EMBL" id="JXXV01000028">
    <property type="protein sequence ID" value="KJY81872.1"/>
    <property type="molecule type" value="Genomic_DNA"/>
</dbReference>
<evidence type="ECO:0000256" key="3">
    <source>
        <dbReference type="ARBA" id="ARBA00023002"/>
    </source>
</evidence>
<keyword evidence="2" id="KW-0521">NADP</keyword>
<sequence>MTHPIIKDLNTRYTAKKYDATKRISAQDMIVIKEAIRLSASSINSQPWKFIVLESDEAKQRFHDSFANMHQFNQPHAKEASHTILFAHNPRFSKEQYKKVVDAEVTSGHLPAERYNDMLNGAYGFAEFNTDETGFNGNWTKAQTYIAVGNTLHTLARMGIASTPMEGVDPELIGEIFKDELEGYVCDFALAMGYHKDGEDYNHGLPKARLPIDDVITTL</sequence>
<dbReference type="AlphaFoldDB" id="A0A0F4NFH9"/>
<dbReference type="PANTHER" id="PTHR43673:SF10">
    <property type="entry name" value="NADH DEHYDROGENASE_NAD(P)H NITROREDUCTASE XCC3605-RELATED"/>
    <property type="match status" value="1"/>
</dbReference>
<reference evidence="5 6" key="1">
    <citation type="journal article" date="2015" name="BMC Genomics">
        <title>Genome mining reveals unlocked bioactive potential of marine Gram-negative bacteria.</title>
        <authorList>
            <person name="Machado H."/>
            <person name="Sonnenschein E.C."/>
            <person name="Melchiorsen J."/>
            <person name="Gram L."/>
        </authorList>
    </citation>
    <scope>NUCLEOTIDE SEQUENCE [LARGE SCALE GENOMIC DNA]</scope>
    <source>
        <strain evidence="5 6">S2757</strain>
    </source>
</reference>
<dbReference type="GO" id="GO:0016491">
    <property type="term" value="F:oxidoreductase activity"/>
    <property type="evidence" value="ECO:0007669"/>
    <property type="project" value="UniProtKB-KW"/>
</dbReference>
<dbReference type="SUPFAM" id="SSF55469">
    <property type="entry name" value="FMN-dependent nitroreductase-like"/>
    <property type="match status" value="1"/>
</dbReference>
<gene>
    <name evidence="5" type="ORF">TW81_16100</name>
</gene>
<organism evidence="5 6">
    <name type="scientific">Vibrio galatheae</name>
    <dbReference type="NCBI Taxonomy" id="579748"/>
    <lineage>
        <taxon>Bacteria</taxon>
        <taxon>Pseudomonadati</taxon>
        <taxon>Pseudomonadota</taxon>
        <taxon>Gammaproteobacteria</taxon>
        <taxon>Vibrionales</taxon>
        <taxon>Vibrionaceae</taxon>
        <taxon>Vibrio</taxon>
    </lineage>
</organism>
<keyword evidence="6" id="KW-1185">Reference proteome</keyword>